<dbReference type="PROSITE" id="PS50858">
    <property type="entry name" value="BSD"/>
    <property type="match status" value="2"/>
</dbReference>
<feature type="region of interest" description="Disordered" evidence="7">
    <location>
        <begin position="302"/>
        <end position="330"/>
    </location>
</feature>
<dbReference type="CDD" id="cd13229">
    <property type="entry name" value="PH_TFIIH"/>
    <property type="match status" value="1"/>
</dbReference>
<keyword evidence="3" id="KW-0677">Repeat</keyword>
<evidence type="ECO:0000259" key="8">
    <source>
        <dbReference type="PROSITE" id="PS50858"/>
    </source>
</evidence>
<dbReference type="InterPro" id="IPR011993">
    <property type="entry name" value="PH-like_dom_sf"/>
</dbReference>
<comment type="caution">
    <text evidence="9">The sequence shown here is derived from an EMBL/GenBank/DDBJ whole genome shotgun (WGS) entry which is preliminary data.</text>
</comment>
<dbReference type="InterPro" id="IPR013876">
    <property type="entry name" value="TFIIH_BTF_p62_N"/>
</dbReference>
<evidence type="ECO:0000256" key="4">
    <source>
        <dbReference type="ARBA" id="ARBA00023015"/>
    </source>
</evidence>
<dbReference type="OrthoDB" id="6286068at2759"/>
<dbReference type="InterPro" id="IPR035925">
    <property type="entry name" value="BSD_dom_sf"/>
</dbReference>
<dbReference type="InterPro" id="IPR005607">
    <property type="entry name" value="BSD_dom"/>
</dbReference>
<dbReference type="GO" id="GO:0006351">
    <property type="term" value="P:DNA-templated transcription"/>
    <property type="evidence" value="ECO:0007669"/>
    <property type="project" value="InterPro"/>
</dbReference>
<keyword evidence="4" id="KW-0805">Transcription regulation</keyword>
<dbReference type="Gene3D" id="2.30.29.30">
    <property type="entry name" value="Pleckstrin-homology domain (PH domain)/Phosphotyrosine-binding domain (PTB)"/>
    <property type="match status" value="1"/>
</dbReference>
<reference evidence="9 10" key="1">
    <citation type="submission" date="2017-06" db="EMBL/GenBank/DDBJ databases">
        <title>A platform for efficient transgenesis in Macrostomum lignano, a flatworm model organism for stem cell research.</title>
        <authorList>
            <person name="Berezikov E."/>
        </authorList>
    </citation>
    <scope>NUCLEOTIDE SEQUENCE [LARGE SCALE GENOMIC DNA]</scope>
    <source>
        <strain evidence="9">DV1</strain>
        <tissue evidence="9">Whole organism</tissue>
    </source>
</reference>
<dbReference type="Gene3D" id="1.10.3970.10">
    <property type="entry name" value="BSD domain"/>
    <property type="match status" value="1"/>
</dbReference>
<feature type="region of interest" description="Disordered" evidence="7">
    <location>
        <begin position="153"/>
        <end position="185"/>
    </location>
</feature>
<evidence type="ECO:0000256" key="5">
    <source>
        <dbReference type="ARBA" id="ARBA00023163"/>
    </source>
</evidence>
<accession>A0A267FW88</accession>
<comment type="subcellular location">
    <subcellularLocation>
        <location evidence="1">Nucleus</location>
    </subcellularLocation>
</comment>
<evidence type="ECO:0000256" key="2">
    <source>
        <dbReference type="ARBA" id="ARBA00009448"/>
    </source>
</evidence>
<evidence type="ECO:0000256" key="7">
    <source>
        <dbReference type="SAM" id="MobiDB-lite"/>
    </source>
</evidence>
<dbReference type="PANTHER" id="PTHR12856">
    <property type="entry name" value="TRANSCRIPTION INITIATION FACTOR IIH-RELATED"/>
    <property type="match status" value="1"/>
</dbReference>
<evidence type="ECO:0000256" key="3">
    <source>
        <dbReference type="ARBA" id="ARBA00022737"/>
    </source>
</evidence>
<keyword evidence="6" id="KW-0539">Nucleus</keyword>
<dbReference type="Gene3D" id="6.10.140.1200">
    <property type="match status" value="1"/>
</dbReference>
<sequence length="609" mass="66205">MSGGGEEILLSTEHVRYKTTQGTLYLMATRVGWSSQRSDLLKLTVAYQDVKAQLVSPMKKEKVQLQLELHSGVKETFLFSNPAGHEQQLKDRDAVKELLMQLLPRFRQHLFAEFEGKTSLLERNPELLQLYKDLVPTGIVGADEFWSTYQHLAEPRQQQKPPQPAPASSSASSASAAPTSQQQQQRAGVSADFLSAIKPVSQDGGFKYSLTADIIQAIFATYPAVRRKHAQLVPQAVSEQEFWLRFFQSHYFHRDRLHVARDEVFADCAAEDEAAFRRVMERITPDVFVDLTRLADADTYRDEEAPSSVGGGAAATGASAGGGSSSTTGGQQLIRRCNQHSLMVLQSEPDTSGSAAAATNGTNGDAAAAASSAAGADRDGDNDDGQLASKRRKLRELTRFDDLGDVGADEAEAEMAAADAMALERIERYLFGPAAQSGGDEGSSGSGAPVGDLPSRLPYAQLSRAVARSLNHLDSWPNLRLSSACTAEEAVEALRDLSVGGRLSGVVPGSRRARQEAQQQASGAHIEEIRALARTLAELLRHFWACFPVTSAALEAKLTRVRAALTKLDSDRIQPLAQRRPEAVSQLRSLLSTAFAKHDQWLSKKQPKR</sequence>
<dbReference type="SUPFAM" id="SSF50729">
    <property type="entry name" value="PH domain-like"/>
    <property type="match status" value="1"/>
</dbReference>
<dbReference type="Pfam" id="PF08567">
    <property type="entry name" value="PH_TFIIH"/>
    <property type="match status" value="1"/>
</dbReference>
<feature type="compositionally biased region" description="Low complexity" evidence="7">
    <location>
        <begin position="155"/>
        <end position="185"/>
    </location>
</feature>
<keyword evidence="5" id="KW-0804">Transcription</keyword>
<gene>
    <name evidence="9" type="ORF">BOX15_Mlig025087g1</name>
</gene>
<evidence type="ECO:0000313" key="9">
    <source>
        <dbReference type="EMBL" id="PAA78090.1"/>
    </source>
</evidence>
<dbReference type="GO" id="GO:0006289">
    <property type="term" value="P:nucleotide-excision repair"/>
    <property type="evidence" value="ECO:0007669"/>
    <property type="project" value="InterPro"/>
</dbReference>
<feature type="region of interest" description="Disordered" evidence="7">
    <location>
        <begin position="368"/>
        <end position="390"/>
    </location>
</feature>
<dbReference type="STRING" id="282301.A0A267FW88"/>
<evidence type="ECO:0000313" key="10">
    <source>
        <dbReference type="Proteomes" id="UP000215902"/>
    </source>
</evidence>
<dbReference type="Proteomes" id="UP000215902">
    <property type="component" value="Unassembled WGS sequence"/>
</dbReference>
<dbReference type="InterPro" id="IPR027079">
    <property type="entry name" value="Tfb1/GTF2H1"/>
</dbReference>
<name>A0A267FW88_9PLAT</name>
<dbReference type="SMART" id="SM00751">
    <property type="entry name" value="BSD"/>
    <property type="match status" value="2"/>
</dbReference>
<feature type="compositionally biased region" description="Gly residues" evidence="7">
    <location>
        <begin position="309"/>
        <end position="324"/>
    </location>
</feature>
<comment type="similarity">
    <text evidence="2">Belongs to the TFB1 family.</text>
</comment>
<dbReference type="EMBL" id="NIVC01000708">
    <property type="protein sequence ID" value="PAA78090.1"/>
    <property type="molecule type" value="Genomic_DNA"/>
</dbReference>
<evidence type="ECO:0000256" key="6">
    <source>
        <dbReference type="ARBA" id="ARBA00023242"/>
    </source>
</evidence>
<dbReference type="AlphaFoldDB" id="A0A267FW88"/>
<dbReference type="GO" id="GO:0000439">
    <property type="term" value="C:transcription factor TFIIH core complex"/>
    <property type="evidence" value="ECO:0007669"/>
    <property type="project" value="InterPro"/>
</dbReference>
<dbReference type="SUPFAM" id="SSF140383">
    <property type="entry name" value="BSD domain-like"/>
    <property type="match status" value="2"/>
</dbReference>
<feature type="domain" description="BSD" evidence="8">
    <location>
        <begin position="115"/>
        <end position="157"/>
    </location>
</feature>
<proteinExistence type="inferred from homology"/>
<feature type="domain" description="BSD" evidence="8">
    <location>
        <begin position="202"/>
        <end position="254"/>
    </location>
</feature>
<keyword evidence="10" id="KW-1185">Reference proteome</keyword>
<evidence type="ECO:0000256" key="1">
    <source>
        <dbReference type="ARBA" id="ARBA00004123"/>
    </source>
</evidence>
<dbReference type="Pfam" id="PF03909">
    <property type="entry name" value="BSD"/>
    <property type="match status" value="1"/>
</dbReference>
<organism evidence="9 10">
    <name type="scientific">Macrostomum lignano</name>
    <dbReference type="NCBI Taxonomy" id="282301"/>
    <lineage>
        <taxon>Eukaryota</taxon>
        <taxon>Metazoa</taxon>
        <taxon>Spiralia</taxon>
        <taxon>Lophotrochozoa</taxon>
        <taxon>Platyhelminthes</taxon>
        <taxon>Rhabditophora</taxon>
        <taxon>Macrostomorpha</taxon>
        <taxon>Macrostomida</taxon>
        <taxon>Macrostomidae</taxon>
        <taxon>Macrostomum</taxon>
    </lineage>
</organism>
<protein>
    <recommendedName>
        <fullName evidence="8">BSD domain-containing protein</fullName>
    </recommendedName>
</protein>